<protein>
    <submittedName>
        <fullName evidence="1">Sensor histidine kinase/response regulator</fullName>
    </submittedName>
</protein>
<dbReference type="Pfam" id="PF07494">
    <property type="entry name" value="Reg_prop"/>
    <property type="match status" value="3"/>
</dbReference>
<dbReference type="EMBL" id="UOFO01000109">
    <property type="protein sequence ID" value="VAW87039.1"/>
    <property type="molecule type" value="Genomic_DNA"/>
</dbReference>
<evidence type="ECO:0000313" key="1">
    <source>
        <dbReference type="EMBL" id="VAW87039.1"/>
    </source>
</evidence>
<dbReference type="SUPFAM" id="SSF63829">
    <property type="entry name" value="Calcium-dependent phosphotriesterase"/>
    <property type="match status" value="1"/>
</dbReference>
<name>A0A3B0ZLE5_9ZZZZ</name>
<accession>A0A3B0ZLE5</accession>
<reference evidence="1" key="1">
    <citation type="submission" date="2018-06" db="EMBL/GenBank/DDBJ databases">
        <authorList>
            <person name="Zhirakovskaya E."/>
        </authorList>
    </citation>
    <scope>NUCLEOTIDE SEQUENCE</scope>
</reference>
<dbReference type="Gene3D" id="2.130.10.10">
    <property type="entry name" value="YVTN repeat-like/Quinoprotein amine dehydrogenase"/>
    <property type="match status" value="2"/>
</dbReference>
<dbReference type="InterPro" id="IPR015943">
    <property type="entry name" value="WD40/YVTN_repeat-like_dom_sf"/>
</dbReference>
<organism evidence="1">
    <name type="scientific">hydrothermal vent metagenome</name>
    <dbReference type="NCBI Taxonomy" id="652676"/>
    <lineage>
        <taxon>unclassified sequences</taxon>
        <taxon>metagenomes</taxon>
        <taxon>ecological metagenomes</taxon>
    </lineage>
</organism>
<dbReference type="GO" id="GO:0016301">
    <property type="term" value="F:kinase activity"/>
    <property type="evidence" value="ECO:0007669"/>
    <property type="project" value="UniProtKB-KW"/>
</dbReference>
<dbReference type="InterPro" id="IPR011110">
    <property type="entry name" value="Reg_prop"/>
</dbReference>
<keyword evidence="1" id="KW-0418">Kinase</keyword>
<keyword evidence="1" id="KW-0808">Transferase</keyword>
<dbReference type="AlphaFoldDB" id="A0A3B0ZLE5"/>
<proteinExistence type="predicted"/>
<sequence length="369" mass="40828">MPVFFLKFLSLSLMLGGLLSFSVTSAQELKPQPNDFYVHEAFGVGKDVYVRSLAVDKTEDAIWVGTSVGLLYVDLVSRDVRDVFTRTAGLANEYIFSVFVDKAGVSWFGTNGGGLTAYKKGKWNTFFPMHGLADYWVYSITEQSDGTLWIGTWAGVNRLDAARENFDTYVEELVNEWVYGIDVDAEDRVWLGTEGGVSMYDGDTWHAWTNKEGMGAANDADLPTSINTGLGTRSRHDLGILTEGRETYNPNYVFCLMVADSGDVWVGTWGGGVSRYDGKKWHNYTAKDGLASNVVFSMDQDPDGNFWFGTNKGLSYYDGENWQTYQSKDGLMGNSIYAVQATPAGEIWAGTRSGVARLAKGRPPQQKTQ</sequence>
<gene>
    <name evidence="1" type="ORF">MNBD_GAMMA16-605</name>
</gene>